<dbReference type="GeneID" id="38786917"/>
<dbReference type="Gene3D" id="1.20.1280.50">
    <property type="match status" value="1"/>
</dbReference>
<accession>A0A401H6L6</accession>
<keyword evidence="3" id="KW-1185">Reference proteome</keyword>
<proteinExistence type="predicted"/>
<evidence type="ECO:0000313" key="2">
    <source>
        <dbReference type="EMBL" id="GBE90000.1"/>
    </source>
</evidence>
<sequence length="553" mass="62309">MNASNFTPWPEWCGHPEVFLEKIRSERHRTSMDELLSLERCLCMALSLVRSSTCPINRLPIEILGDIFLLVMRPVKPKHAFIWNSSRLRHTRGLTVLTKVCRHWRDVCTNFPFLWSHISGAPRDADPPIPLFLQRSRPAPLTVYLPANSIPSALSLLELESESSRIQELFVHSFTEVAGLRYSPAPALEHLTLRADYVVPRAHQHIILFDDNVPRLKTLSIHTIDWLPSNHFASITHLCCYFSANHRPYDGPRASDLLAMLAGSSRLEDIVFVFPTFALHPQNCGSRPNAKLDHLQRLALGGMSPTWLSWLFCHVDMPVNVAMRIFQVKSRHIFRTVHVLAQALLQHSSTLLELRGSPTSSSAIFGTTAAGYSTGIRIDVNDEDHKFLHTPSLLSQLCSLRGVQELYIDIVDFTSERTIDLGPLLQFLPSLSKLAYRHRSPSWQLSSSLLRFLKDCLGAEGGDSPCCPDLAVLHVIVGDSHLIFNTVVELAEARADAGIPLREAVVGYEGDGLDGCALGQFVQRVEMRPDHRLSRARWPTVCTTRTHRYWPAW</sequence>
<dbReference type="InterPro" id="IPR001810">
    <property type="entry name" value="F-box_dom"/>
</dbReference>
<dbReference type="RefSeq" id="XP_027620913.1">
    <property type="nucleotide sequence ID" value="XM_027765112.1"/>
</dbReference>
<name>A0A401H6L6_9APHY</name>
<dbReference type="Pfam" id="PF12937">
    <property type="entry name" value="F-box-like"/>
    <property type="match status" value="1"/>
</dbReference>
<feature type="domain" description="F-box" evidence="1">
    <location>
        <begin position="56"/>
        <end position="118"/>
    </location>
</feature>
<comment type="caution">
    <text evidence="2">The sequence shown here is derived from an EMBL/GenBank/DDBJ whole genome shotgun (WGS) entry which is preliminary data.</text>
</comment>
<evidence type="ECO:0000259" key="1">
    <source>
        <dbReference type="Pfam" id="PF12937"/>
    </source>
</evidence>
<dbReference type="OrthoDB" id="2751518at2759"/>
<reference evidence="2 3" key="1">
    <citation type="journal article" date="2018" name="Sci. Rep.">
        <title>Genome sequence of the cauliflower mushroom Sparassis crispa (Hanabiratake) and its association with beneficial usage.</title>
        <authorList>
            <person name="Kiyama R."/>
            <person name="Furutani Y."/>
            <person name="Kawaguchi K."/>
            <person name="Nakanishi T."/>
        </authorList>
    </citation>
    <scope>NUCLEOTIDE SEQUENCE [LARGE SCALE GENOMIC DNA]</scope>
</reference>
<dbReference type="Proteomes" id="UP000287166">
    <property type="component" value="Unassembled WGS sequence"/>
</dbReference>
<protein>
    <recommendedName>
        <fullName evidence="1">F-box domain-containing protein</fullName>
    </recommendedName>
</protein>
<dbReference type="AlphaFoldDB" id="A0A401H6L6"/>
<dbReference type="InParanoid" id="A0A401H6L6"/>
<organism evidence="2 3">
    <name type="scientific">Sparassis crispa</name>
    <dbReference type="NCBI Taxonomy" id="139825"/>
    <lineage>
        <taxon>Eukaryota</taxon>
        <taxon>Fungi</taxon>
        <taxon>Dikarya</taxon>
        <taxon>Basidiomycota</taxon>
        <taxon>Agaricomycotina</taxon>
        <taxon>Agaricomycetes</taxon>
        <taxon>Polyporales</taxon>
        <taxon>Sparassidaceae</taxon>
        <taxon>Sparassis</taxon>
    </lineage>
</organism>
<evidence type="ECO:0000313" key="3">
    <source>
        <dbReference type="Proteomes" id="UP000287166"/>
    </source>
</evidence>
<gene>
    <name evidence="2" type="ORF">SCP_1800220</name>
</gene>
<dbReference type="STRING" id="139825.A0A401H6L6"/>
<dbReference type="EMBL" id="BFAD01000018">
    <property type="protein sequence ID" value="GBE90000.1"/>
    <property type="molecule type" value="Genomic_DNA"/>
</dbReference>